<proteinExistence type="predicted"/>
<dbReference type="InterPro" id="IPR044068">
    <property type="entry name" value="CB"/>
</dbReference>
<sequence>MNDLTDLEKLLIQVRRIEEHREKGYEKKIRTVYQRLLKDLRYFLSDVYSQYAEEDKLNIAILQQHGEYARFLEEAEQRVSSISTETKRLMKSTVEQAYETIYNGMISCVQKATEGITELTGLANCTPEVLKRAMENPISGLTLNDTLEKKRKEIIYDIKKELNIGLMNGDRFSTMAKRMKTTLDGDYKKSIRIVRTETHRVREAGNHDAAEEVNKVMEDSKIEMVKTWRTMKDERVRPAKAKGKNKKYNHKKMEGVTIPVDEFFILPSGAKTKAPGQSGVAGEDINCRCYLSYGIREKGGKDES</sequence>
<dbReference type="PROSITE" id="PS51900">
    <property type="entry name" value="CB"/>
    <property type="match status" value="1"/>
</dbReference>
<protein>
    <submittedName>
        <fullName evidence="3">Minor capsid protein</fullName>
    </submittedName>
</protein>
<evidence type="ECO:0000256" key="1">
    <source>
        <dbReference type="PROSITE-ProRule" id="PRU01248"/>
    </source>
</evidence>
<name>A0A8S5MYF5_9CAUD</name>
<reference evidence="3" key="1">
    <citation type="journal article" date="2021" name="Proc. Natl. Acad. Sci. U.S.A.">
        <title>A Catalog of Tens of Thousands of Viruses from Human Metagenomes Reveals Hidden Associations with Chronic Diseases.</title>
        <authorList>
            <person name="Tisza M.J."/>
            <person name="Buck C.B."/>
        </authorList>
    </citation>
    <scope>NUCLEOTIDE SEQUENCE</scope>
    <source>
        <strain evidence="3">CtM4P7</strain>
    </source>
</reference>
<evidence type="ECO:0000313" key="3">
    <source>
        <dbReference type="EMBL" id="DAD87159.1"/>
    </source>
</evidence>
<organism evidence="3">
    <name type="scientific">Siphoviridae sp. ctM4P7</name>
    <dbReference type="NCBI Taxonomy" id="2826256"/>
    <lineage>
        <taxon>Viruses</taxon>
        <taxon>Duplodnaviria</taxon>
        <taxon>Heunggongvirae</taxon>
        <taxon>Uroviricota</taxon>
        <taxon>Caudoviricetes</taxon>
    </lineage>
</organism>
<dbReference type="GO" id="GO:0003677">
    <property type="term" value="F:DNA binding"/>
    <property type="evidence" value="ECO:0007669"/>
    <property type="project" value="UniProtKB-UniRule"/>
</dbReference>
<dbReference type="EMBL" id="BK015015">
    <property type="protein sequence ID" value="DAD87159.1"/>
    <property type="molecule type" value="Genomic_DNA"/>
</dbReference>
<dbReference type="Pfam" id="PF04233">
    <property type="entry name" value="Phage_Mu_F"/>
    <property type="match status" value="1"/>
</dbReference>
<feature type="domain" description="Core-binding (CB)" evidence="2">
    <location>
        <begin position="8"/>
        <end position="102"/>
    </location>
</feature>
<dbReference type="InterPro" id="IPR006528">
    <property type="entry name" value="Phage_head_morphogenesis_dom"/>
</dbReference>
<accession>A0A8S5MYF5</accession>
<keyword evidence="1" id="KW-0238">DNA-binding</keyword>
<evidence type="ECO:0000259" key="2">
    <source>
        <dbReference type="PROSITE" id="PS51900"/>
    </source>
</evidence>